<dbReference type="Gene3D" id="1.10.10.60">
    <property type="entry name" value="Homeodomain-like"/>
    <property type="match status" value="1"/>
</dbReference>
<evidence type="ECO:0000313" key="4">
    <source>
        <dbReference type="EMBL" id="KAK9679180.1"/>
    </source>
</evidence>
<dbReference type="PROSITE" id="PS50088">
    <property type="entry name" value="ANK_REPEAT"/>
    <property type="match status" value="1"/>
</dbReference>
<dbReference type="AlphaFoldDB" id="A0AAW1HRW5"/>
<keyword evidence="2 3" id="KW-0040">ANK repeat</keyword>
<feature type="repeat" description="ANK" evidence="3">
    <location>
        <begin position="132"/>
        <end position="164"/>
    </location>
</feature>
<organism evidence="4 5">
    <name type="scientific">Popillia japonica</name>
    <name type="common">Japanese beetle</name>
    <dbReference type="NCBI Taxonomy" id="7064"/>
    <lineage>
        <taxon>Eukaryota</taxon>
        <taxon>Metazoa</taxon>
        <taxon>Ecdysozoa</taxon>
        <taxon>Arthropoda</taxon>
        <taxon>Hexapoda</taxon>
        <taxon>Insecta</taxon>
        <taxon>Pterygota</taxon>
        <taxon>Neoptera</taxon>
        <taxon>Endopterygota</taxon>
        <taxon>Coleoptera</taxon>
        <taxon>Polyphaga</taxon>
        <taxon>Scarabaeiformia</taxon>
        <taxon>Scarabaeidae</taxon>
        <taxon>Rutelinae</taxon>
        <taxon>Popillia</taxon>
    </lineage>
</organism>
<protein>
    <submittedName>
        <fullName evidence="4">Ankyrin repeats (3 copies)</fullName>
    </submittedName>
</protein>
<dbReference type="Proteomes" id="UP001458880">
    <property type="component" value="Unassembled WGS sequence"/>
</dbReference>
<comment type="caution">
    <text evidence="4">The sequence shown here is derived from an EMBL/GenBank/DDBJ whole genome shotgun (WGS) entry which is preliminary data.</text>
</comment>
<dbReference type="PROSITE" id="PS50297">
    <property type="entry name" value="ANK_REP_REGION"/>
    <property type="match status" value="1"/>
</dbReference>
<keyword evidence="1" id="KW-0677">Repeat</keyword>
<evidence type="ECO:0000313" key="5">
    <source>
        <dbReference type="Proteomes" id="UP001458880"/>
    </source>
</evidence>
<dbReference type="InterPro" id="IPR036770">
    <property type="entry name" value="Ankyrin_rpt-contain_sf"/>
</dbReference>
<reference evidence="4 5" key="1">
    <citation type="journal article" date="2024" name="BMC Genomics">
        <title>De novo assembly and annotation of Popillia japonica's genome with initial clues to its potential as an invasive pest.</title>
        <authorList>
            <person name="Cucini C."/>
            <person name="Boschi S."/>
            <person name="Funari R."/>
            <person name="Cardaioli E."/>
            <person name="Iannotti N."/>
            <person name="Marturano G."/>
            <person name="Paoli F."/>
            <person name="Bruttini M."/>
            <person name="Carapelli A."/>
            <person name="Frati F."/>
            <person name="Nardi F."/>
        </authorList>
    </citation>
    <scope>NUCLEOTIDE SEQUENCE [LARGE SCALE GENOMIC DNA]</scope>
    <source>
        <strain evidence="4">DMR45628</strain>
    </source>
</reference>
<dbReference type="SMART" id="SM00248">
    <property type="entry name" value="ANK"/>
    <property type="match status" value="3"/>
</dbReference>
<dbReference type="EMBL" id="JASPKY010001074">
    <property type="protein sequence ID" value="KAK9679180.1"/>
    <property type="molecule type" value="Genomic_DNA"/>
</dbReference>
<dbReference type="Pfam" id="PF12796">
    <property type="entry name" value="Ank_2"/>
    <property type="match status" value="1"/>
</dbReference>
<dbReference type="PANTHER" id="PTHR24201">
    <property type="entry name" value="ANK_REP_REGION DOMAIN-CONTAINING PROTEIN"/>
    <property type="match status" value="1"/>
</dbReference>
<dbReference type="PANTHER" id="PTHR24201:SF15">
    <property type="entry name" value="ANKYRIN REPEAT DOMAIN-CONTAINING PROTEIN 66"/>
    <property type="match status" value="1"/>
</dbReference>
<name>A0AAW1HRW5_POPJA</name>
<dbReference type="SUPFAM" id="SSF48403">
    <property type="entry name" value="Ankyrin repeat"/>
    <property type="match status" value="1"/>
</dbReference>
<gene>
    <name evidence="4" type="ORF">QE152_g40222</name>
</gene>
<dbReference type="InterPro" id="IPR002110">
    <property type="entry name" value="Ankyrin_rpt"/>
</dbReference>
<keyword evidence="5" id="KW-1185">Reference proteome</keyword>
<proteinExistence type="predicted"/>
<evidence type="ECO:0000256" key="2">
    <source>
        <dbReference type="ARBA" id="ARBA00023043"/>
    </source>
</evidence>
<sequence>MKKRNIVFPLKKFKNIFSWALSSLPIESIETACEDEETIRLLLENGADPKHVPEELITINENDHTFSCRKTAVKHILENTRNVSTDLPNNPKTKIDVNTSTPLHDAVLAQNIILLKNLVTDGTVDINKQDRDGRTALKLAAIKGHQNIVGCLLQSGADANIQNGATDETALHCAAGNGCITISNTNSIKLAVREAMPTSSKLVKYTRDSVMVEMEKLLVQWIEDNNKKHIGMDTRIIHSVMVKMEKLLVQWIEDNNKKHIGMDTRIIQSKALSIFSG</sequence>
<accession>A0AAW1HRW5</accession>
<evidence type="ECO:0000256" key="3">
    <source>
        <dbReference type="PROSITE-ProRule" id="PRU00023"/>
    </source>
</evidence>
<dbReference type="Gene3D" id="1.25.40.20">
    <property type="entry name" value="Ankyrin repeat-containing domain"/>
    <property type="match status" value="1"/>
</dbReference>
<evidence type="ECO:0000256" key="1">
    <source>
        <dbReference type="ARBA" id="ARBA00022737"/>
    </source>
</evidence>
<dbReference type="InterPro" id="IPR050776">
    <property type="entry name" value="Ank_Repeat/CDKN_Inhibitor"/>
</dbReference>